<dbReference type="SUPFAM" id="SSF54106">
    <property type="entry name" value="LysM domain"/>
    <property type="match status" value="1"/>
</dbReference>
<gene>
    <name evidence="3" type="primary">spoVID</name>
    <name evidence="3" type="ORF">QQS35_14705</name>
</gene>
<dbReference type="Pfam" id="PF01476">
    <property type="entry name" value="LysM"/>
    <property type="match status" value="1"/>
</dbReference>
<dbReference type="InterPro" id="IPR036779">
    <property type="entry name" value="LysM_dom_sf"/>
</dbReference>
<protein>
    <submittedName>
        <fullName evidence="3">Stage VI sporulation protein D</fullName>
    </submittedName>
</protein>
<name>A0ABT7L768_9BACI</name>
<dbReference type="InterPro" id="IPR018392">
    <property type="entry name" value="LysM"/>
</dbReference>
<keyword evidence="4" id="KW-1185">Reference proteome</keyword>
<dbReference type="Proteomes" id="UP001235343">
    <property type="component" value="Unassembled WGS sequence"/>
</dbReference>
<evidence type="ECO:0000259" key="2">
    <source>
        <dbReference type="PROSITE" id="PS51782"/>
    </source>
</evidence>
<dbReference type="RefSeq" id="WP_285932976.1">
    <property type="nucleotide sequence ID" value="NZ_JASTZU010000042.1"/>
</dbReference>
<reference evidence="3 4" key="1">
    <citation type="submission" date="2023-06" db="EMBL/GenBank/DDBJ databases">
        <title>Aquibacillus rhizosphaerae LR5S19.</title>
        <authorList>
            <person name="Sun J.-Q."/>
        </authorList>
    </citation>
    <scope>NUCLEOTIDE SEQUENCE [LARGE SCALE GENOMIC DNA]</scope>
    <source>
        <strain evidence="3 4">LR5S19</strain>
    </source>
</reference>
<proteinExistence type="predicted"/>
<dbReference type="Pfam" id="PF20918">
    <property type="entry name" value="SPOCS_spoVID-N"/>
    <property type="match status" value="1"/>
</dbReference>
<dbReference type="InterPro" id="IPR014256">
    <property type="entry name" value="Spore_VI_D"/>
</dbReference>
<organism evidence="3 4">
    <name type="scientific">Aquibacillus rhizosphaerae</name>
    <dbReference type="NCBI Taxonomy" id="3051431"/>
    <lineage>
        <taxon>Bacteria</taxon>
        <taxon>Bacillati</taxon>
        <taxon>Bacillota</taxon>
        <taxon>Bacilli</taxon>
        <taxon>Bacillales</taxon>
        <taxon>Bacillaceae</taxon>
        <taxon>Aquibacillus</taxon>
    </lineage>
</organism>
<dbReference type="PROSITE" id="PS51782">
    <property type="entry name" value="LYSM"/>
    <property type="match status" value="1"/>
</dbReference>
<evidence type="ECO:0000313" key="3">
    <source>
        <dbReference type="EMBL" id="MDL4841689.1"/>
    </source>
</evidence>
<evidence type="ECO:0000313" key="4">
    <source>
        <dbReference type="Proteomes" id="UP001235343"/>
    </source>
</evidence>
<accession>A0ABT7L768</accession>
<feature type="domain" description="LysM" evidence="2">
    <location>
        <begin position="330"/>
        <end position="373"/>
    </location>
</feature>
<feature type="compositionally biased region" description="Basic and acidic residues" evidence="1">
    <location>
        <begin position="186"/>
        <end position="199"/>
    </location>
</feature>
<feature type="compositionally biased region" description="Acidic residues" evidence="1">
    <location>
        <begin position="200"/>
        <end position="227"/>
    </location>
</feature>
<sequence length="379" mass="43408">MTNGDGSVFTFDLNESLWFKKGQEVDEIMGISLEPEISIQEFDDYVSVRGVIELKGEYFQIKQDDLGEEQVLSLRDHPSQRFIDRVESYEDGVNEFFHNFPVEVSIPKYRIESLDDVLVGIESFDYELPEYSQLKLNATVAIHGVKEDAPSATLAKDREEIEAYEDEQIEVPPEAPVDETFEFDVKEKQEEESVNRDNLDNNEENTQESEAAYEPEPEPEPEPEAIVDPEPTTSKSEKNRLKNKKSQTLSEFFGHGADKEEIDEKTEKVTELYESSESESESSIVSFNANKKDDHEDSLESSSMENKRDANYLLSMFADKEEESRFSSLKMCIVQESDTLDSIAERYEISSLTISKTNRLNNDQVSEGQILYIPTKQKN</sequence>
<dbReference type="EMBL" id="JASTZU010000042">
    <property type="protein sequence ID" value="MDL4841689.1"/>
    <property type="molecule type" value="Genomic_DNA"/>
</dbReference>
<dbReference type="InterPro" id="IPR048862">
    <property type="entry name" value="SPOCS_spoVID_N"/>
</dbReference>
<dbReference type="SMART" id="SM00257">
    <property type="entry name" value="LysM"/>
    <property type="match status" value="1"/>
</dbReference>
<dbReference type="Gene3D" id="3.10.350.10">
    <property type="entry name" value="LysM domain"/>
    <property type="match status" value="1"/>
</dbReference>
<dbReference type="CDD" id="cd00118">
    <property type="entry name" value="LysM"/>
    <property type="match status" value="1"/>
</dbReference>
<comment type="caution">
    <text evidence="3">The sequence shown here is derived from an EMBL/GenBank/DDBJ whole genome shotgun (WGS) entry which is preliminary data.</text>
</comment>
<evidence type="ECO:0000256" key="1">
    <source>
        <dbReference type="SAM" id="MobiDB-lite"/>
    </source>
</evidence>
<dbReference type="NCBIfam" id="TIGR02907">
    <property type="entry name" value="spore_VI_D"/>
    <property type="match status" value="1"/>
</dbReference>
<feature type="region of interest" description="Disordered" evidence="1">
    <location>
        <begin position="186"/>
        <end position="307"/>
    </location>
</feature>